<sequence length="279" mass="32138">MPRNISTTLNYFEPLDEEAPYQYALTAPEGKLLHNLGVDTRPVIIHDARGKQESFSLDKNGFQFVRHVSQETSFEDDEEIKTTYYEEGGVLFWHREGASHFTNFASLRLSSVIFGRRKRNHNGEDEPGARGPVERVHVDQTFDASVLRVQRELGDEADHYLKGRVRIINVWRPIRNPVAHKPLAVSDWRCLVPERDLVSVRLIYPNRTSSTFSVLHNPDHKWYYLADQTPEEVTLIKCYDSAVDRARLSPHSAFLDKTSPPEAPHRESIEVRCLAFDVE</sequence>
<evidence type="ECO:0008006" key="4">
    <source>
        <dbReference type="Google" id="ProtNLM"/>
    </source>
</evidence>
<comment type="similarity">
    <text evidence="1">Belongs to the asaB hydroxylase/desaturase family.</text>
</comment>
<keyword evidence="3" id="KW-1185">Reference proteome</keyword>
<dbReference type="OrthoDB" id="412788at2759"/>
<accession>J4GNK3</accession>
<gene>
    <name evidence="2" type="ORF">FIBRA_03596</name>
</gene>
<evidence type="ECO:0000313" key="2">
    <source>
        <dbReference type="EMBL" id="CCM01540.1"/>
    </source>
</evidence>
<dbReference type="HOGENOM" id="CLU_042688_2_0_1"/>
<dbReference type="PANTHER" id="PTHR34598">
    <property type="entry name" value="BLL6449 PROTEIN"/>
    <property type="match status" value="1"/>
</dbReference>
<dbReference type="AlphaFoldDB" id="J4GNK3"/>
<name>J4GNK3_9APHY</name>
<dbReference type="STRING" id="599839.J4GNK3"/>
<dbReference type="GeneID" id="24096451"/>
<protein>
    <recommendedName>
        <fullName evidence="4">Methyltransferase</fullName>
    </recommendedName>
</protein>
<dbReference type="InParanoid" id="J4GNK3"/>
<evidence type="ECO:0000256" key="1">
    <source>
        <dbReference type="ARBA" id="ARBA00023604"/>
    </source>
</evidence>
<proteinExistence type="inferred from homology"/>
<dbReference type="NCBIfam" id="NF041278">
    <property type="entry name" value="CmcJ_NvfI_EfuI"/>
    <property type="match status" value="1"/>
</dbReference>
<evidence type="ECO:0000313" key="3">
    <source>
        <dbReference type="Proteomes" id="UP000006352"/>
    </source>
</evidence>
<dbReference type="Proteomes" id="UP000006352">
    <property type="component" value="Unassembled WGS sequence"/>
</dbReference>
<dbReference type="InterPro" id="IPR044053">
    <property type="entry name" value="AsaB-like"/>
</dbReference>
<reference evidence="2 3" key="1">
    <citation type="journal article" date="2012" name="Appl. Environ. Microbiol.">
        <title>Short-read sequencing for genomic analysis of the brown rot fungus Fibroporia radiculosa.</title>
        <authorList>
            <person name="Tang J.D."/>
            <person name="Perkins A.D."/>
            <person name="Sonstegard T.S."/>
            <person name="Schroeder S.G."/>
            <person name="Burgess S.C."/>
            <person name="Diehl S.V."/>
        </authorList>
    </citation>
    <scope>NUCLEOTIDE SEQUENCE [LARGE SCALE GENOMIC DNA]</scope>
    <source>
        <strain evidence="2 3">TFFH 294</strain>
    </source>
</reference>
<dbReference type="RefSeq" id="XP_012180823.1">
    <property type="nucleotide sequence ID" value="XM_012325433.1"/>
</dbReference>
<dbReference type="EMBL" id="HE797038">
    <property type="protein sequence ID" value="CCM01540.1"/>
    <property type="molecule type" value="Genomic_DNA"/>
</dbReference>
<dbReference type="GO" id="GO:0016491">
    <property type="term" value="F:oxidoreductase activity"/>
    <property type="evidence" value="ECO:0007669"/>
    <property type="project" value="InterPro"/>
</dbReference>
<dbReference type="PANTHER" id="PTHR34598:SF3">
    <property type="entry name" value="OXIDOREDUCTASE AN1597"/>
    <property type="match status" value="1"/>
</dbReference>
<organism evidence="2 3">
    <name type="scientific">Fibroporia radiculosa</name>
    <dbReference type="NCBI Taxonomy" id="599839"/>
    <lineage>
        <taxon>Eukaryota</taxon>
        <taxon>Fungi</taxon>
        <taxon>Dikarya</taxon>
        <taxon>Basidiomycota</taxon>
        <taxon>Agaricomycotina</taxon>
        <taxon>Agaricomycetes</taxon>
        <taxon>Polyporales</taxon>
        <taxon>Fibroporiaceae</taxon>
        <taxon>Fibroporia</taxon>
    </lineage>
</organism>